<dbReference type="Pfam" id="PF00642">
    <property type="entry name" value="zf-CCCH"/>
    <property type="match status" value="1"/>
</dbReference>
<feature type="zinc finger region" description="C3H1-type" evidence="4">
    <location>
        <begin position="267"/>
        <end position="295"/>
    </location>
</feature>
<proteinExistence type="predicted"/>
<evidence type="ECO:0000256" key="3">
    <source>
        <dbReference type="ARBA" id="ARBA00022833"/>
    </source>
</evidence>
<feature type="compositionally biased region" description="Polar residues" evidence="5">
    <location>
        <begin position="382"/>
        <end position="407"/>
    </location>
</feature>
<keyword evidence="1 4" id="KW-0479">Metal-binding</keyword>
<dbReference type="Gene3D" id="4.10.1000.10">
    <property type="entry name" value="Zinc finger, CCCH-type"/>
    <property type="match status" value="1"/>
</dbReference>
<organism evidence="7">
    <name type="scientific">Phytophthora nicotianae</name>
    <name type="common">Potato buckeye rot agent</name>
    <name type="synonym">Phytophthora parasitica</name>
    <dbReference type="NCBI Taxonomy" id="4792"/>
    <lineage>
        <taxon>Eukaryota</taxon>
        <taxon>Sar</taxon>
        <taxon>Stramenopiles</taxon>
        <taxon>Oomycota</taxon>
        <taxon>Peronosporomycetes</taxon>
        <taxon>Peronosporales</taxon>
        <taxon>Peronosporaceae</taxon>
        <taxon>Phytophthora</taxon>
    </lineage>
</organism>
<keyword evidence="3 4" id="KW-0862">Zinc</keyword>
<evidence type="ECO:0000313" key="7">
    <source>
        <dbReference type="EMBL" id="ETK78476.1"/>
    </source>
</evidence>
<feature type="zinc finger region" description="C3H1-type" evidence="4">
    <location>
        <begin position="348"/>
        <end position="375"/>
    </location>
</feature>
<evidence type="ECO:0000256" key="2">
    <source>
        <dbReference type="ARBA" id="ARBA00022771"/>
    </source>
</evidence>
<feature type="domain" description="C3H1-type" evidence="6">
    <location>
        <begin position="348"/>
        <end position="375"/>
    </location>
</feature>
<dbReference type="AlphaFoldDB" id="W2G8F9"/>
<feature type="region of interest" description="Disordered" evidence="5">
    <location>
        <begin position="18"/>
        <end position="40"/>
    </location>
</feature>
<dbReference type="VEuPathDB" id="FungiDB:PPTG_04963"/>
<keyword evidence="2 4" id="KW-0863">Zinc-finger</keyword>
<gene>
    <name evidence="7" type="ORF">L915_15505</name>
</gene>
<dbReference type="InterPro" id="IPR036855">
    <property type="entry name" value="Znf_CCCH_sf"/>
</dbReference>
<dbReference type="SMART" id="SM00356">
    <property type="entry name" value="ZnF_C3H1"/>
    <property type="match status" value="4"/>
</dbReference>
<dbReference type="InterPro" id="IPR000571">
    <property type="entry name" value="Znf_CCCH"/>
</dbReference>
<dbReference type="PROSITE" id="PS50103">
    <property type="entry name" value="ZF_C3H1"/>
    <property type="match status" value="3"/>
</dbReference>
<dbReference type="Proteomes" id="UP000053236">
    <property type="component" value="Unassembled WGS sequence"/>
</dbReference>
<dbReference type="PANTHER" id="PTHR46156">
    <property type="entry name" value="CCCH ZINGC FINGER"/>
    <property type="match status" value="1"/>
</dbReference>
<name>W2G8F9_PHYNI</name>
<reference evidence="7" key="1">
    <citation type="submission" date="2013-11" db="EMBL/GenBank/DDBJ databases">
        <title>The Genome Sequence of Phytophthora parasitica CJ02B3.</title>
        <authorList>
            <consortium name="The Broad Institute Genomics Platform"/>
            <person name="Russ C."/>
            <person name="Tyler B."/>
            <person name="Panabieres F."/>
            <person name="Shan W."/>
            <person name="Tripathy S."/>
            <person name="Grunwald N."/>
            <person name="Machado M."/>
            <person name="Johnson C.S."/>
            <person name="Arredondo F."/>
            <person name="Hong C."/>
            <person name="Coffey M."/>
            <person name="Young S.K."/>
            <person name="Zeng Q."/>
            <person name="Gargeya S."/>
            <person name="Fitzgerald M."/>
            <person name="Abouelleil A."/>
            <person name="Alvarado L."/>
            <person name="Chapman S.B."/>
            <person name="Gainer-Dewar J."/>
            <person name="Goldberg J."/>
            <person name="Griggs A."/>
            <person name="Gujja S."/>
            <person name="Hansen M."/>
            <person name="Howarth C."/>
            <person name="Imamovic A."/>
            <person name="Ireland A."/>
            <person name="Larimer J."/>
            <person name="McCowan C."/>
            <person name="Murphy C."/>
            <person name="Pearson M."/>
            <person name="Poon T.W."/>
            <person name="Priest M."/>
            <person name="Roberts A."/>
            <person name="Saif S."/>
            <person name="Shea T."/>
            <person name="Sykes S."/>
            <person name="Wortman J."/>
            <person name="Nusbaum C."/>
            <person name="Birren B."/>
        </authorList>
    </citation>
    <scope>NUCLEOTIDE SEQUENCE [LARGE SCALE GENOMIC DNA]</scope>
    <source>
        <strain evidence="7">CJ02B3</strain>
    </source>
</reference>
<feature type="domain" description="C3H1-type" evidence="6">
    <location>
        <begin position="267"/>
        <end position="295"/>
    </location>
</feature>
<evidence type="ECO:0000256" key="4">
    <source>
        <dbReference type="PROSITE-ProRule" id="PRU00723"/>
    </source>
</evidence>
<dbReference type="EMBL" id="KI688178">
    <property type="protein sequence ID" value="ETK78476.1"/>
    <property type="molecule type" value="Genomic_DNA"/>
</dbReference>
<dbReference type="SUPFAM" id="SSF90229">
    <property type="entry name" value="CCCH zinc finger"/>
    <property type="match status" value="1"/>
</dbReference>
<evidence type="ECO:0000259" key="6">
    <source>
        <dbReference type="PROSITE" id="PS50103"/>
    </source>
</evidence>
<feature type="zinc finger region" description="C3H1-type" evidence="4">
    <location>
        <begin position="321"/>
        <end position="347"/>
    </location>
</feature>
<accession>W2G8F9</accession>
<evidence type="ECO:0000256" key="5">
    <source>
        <dbReference type="SAM" id="MobiDB-lite"/>
    </source>
</evidence>
<feature type="region of interest" description="Disordered" evidence="5">
    <location>
        <begin position="382"/>
        <end position="418"/>
    </location>
</feature>
<dbReference type="GO" id="GO:0008270">
    <property type="term" value="F:zinc ion binding"/>
    <property type="evidence" value="ECO:0007669"/>
    <property type="project" value="UniProtKB-KW"/>
</dbReference>
<sequence length="450" mass="49849">MEEVTLRAKIQAMKNLLEAKRQSEGGKAPTTASYSYPRPNYGHYQSRKYAASGPVNRSWNRFSPPDAVVNKSRVGSVSANKVWRREDTSTTTPSPASITKAWKKPLKVAANKSKSMQMQVLRLEDGEYAKASGGFSLVRAGVKKPSPLTNTPQAIATAKPMPVIRSNSSRTDLVFSYCAVALELSLPLCCVFWLDSVHIGGVKYVVANGGKVLKRCSSEDHKANVAHRRGSMSITSKSAAARAALTRAKAIMRRARRRHLHTKKNVKVRTEYCSFYNRFGYCKNKEECRFIHDSRRVAMCRKFLKNECNDPKCLLSHQHDENKVPDCKMFLRGACTREGCRYRHVKVSATAKLCEPFTKGYCPKGGACPLLHELPRKTITAVASEQNDSSKASTVPGTLTSESSNALPASASEIPKNNNAELSIRPNIRFTSKHSAGFPSLFDGLRRTEE</sequence>
<evidence type="ECO:0000256" key="1">
    <source>
        <dbReference type="ARBA" id="ARBA00022723"/>
    </source>
</evidence>
<feature type="domain" description="C3H1-type" evidence="6">
    <location>
        <begin position="321"/>
        <end position="347"/>
    </location>
</feature>
<protein>
    <recommendedName>
        <fullName evidence="6">C3H1-type domain-containing protein</fullName>
    </recommendedName>
</protein>
<dbReference type="GO" id="GO:0005634">
    <property type="term" value="C:nucleus"/>
    <property type="evidence" value="ECO:0007669"/>
    <property type="project" value="TreeGrafter"/>
</dbReference>
<dbReference type="PANTHER" id="PTHR46156:SF1">
    <property type="entry name" value="ZINC FINGER CCCH DOMAIN-CONTAINING PROTEIN 3"/>
    <property type="match status" value="1"/>
</dbReference>